<proteinExistence type="predicted"/>
<evidence type="ECO:0000313" key="2">
    <source>
        <dbReference type="Proteomes" id="UP001196301"/>
    </source>
</evidence>
<sequence>MQIEELDLNTRNKIYNTTKRVIRKYQKGISSGKLTAEKFADNIFANKILLNILDESIINQADFQNSYINYINSLMQSQNENFKSYMDSKYNKSTIKSTVSLQIHLKNILKNSDYSLNIPIQYLNKKDIEAIIKYIQTDKIDIGNEKIYKYVSKSKTN</sequence>
<organism evidence="1 2">
    <name type="scientific">Intestinibacter bartlettii</name>
    <dbReference type="NCBI Taxonomy" id="261299"/>
    <lineage>
        <taxon>Bacteria</taxon>
        <taxon>Bacillati</taxon>
        <taxon>Bacillota</taxon>
        <taxon>Clostridia</taxon>
        <taxon>Peptostreptococcales</taxon>
        <taxon>Peptostreptococcaceae</taxon>
        <taxon>Intestinibacter</taxon>
    </lineage>
</organism>
<comment type="caution">
    <text evidence="1">The sequence shown here is derived from an EMBL/GenBank/DDBJ whole genome shotgun (WGS) entry which is preliminary data.</text>
</comment>
<reference evidence="1 2" key="1">
    <citation type="submission" date="2021-06" db="EMBL/GenBank/DDBJ databases">
        <authorList>
            <person name="Sun Q."/>
            <person name="Li D."/>
        </authorList>
    </citation>
    <scope>NUCLEOTIDE SEQUENCE [LARGE SCALE GENOMIC DNA]</scope>
    <source>
        <strain evidence="1 2">N19</strain>
    </source>
</reference>
<dbReference type="EMBL" id="JAHLOQ010000036">
    <property type="protein sequence ID" value="MBU5337050.1"/>
    <property type="molecule type" value="Genomic_DNA"/>
</dbReference>
<dbReference type="Proteomes" id="UP001196301">
    <property type="component" value="Unassembled WGS sequence"/>
</dbReference>
<keyword evidence="2" id="KW-1185">Reference proteome</keyword>
<name>A0ABS6DYX3_9FIRM</name>
<evidence type="ECO:0000313" key="1">
    <source>
        <dbReference type="EMBL" id="MBU5337050.1"/>
    </source>
</evidence>
<protein>
    <submittedName>
        <fullName evidence="1">Uncharacterized protein</fullName>
    </submittedName>
</protein>
<accession>A0ABS6DYX3</accession>
<dbReference type="RefSeq" id="WP_216571219.1">
    <property type="nucleotide sequence ID" value="NZ_JAHLOQ010000036.1"/>
</dbReference>
<gene>
    <name evidence="1" type="ORF">KQI20_11415</name>
</gene>